<dbReference type="InterPro" id="IPR036259">
    <property type="entry name" value="MFS_trans_sf"/>
</dbReference>
<dbReference type="PANTHER" id="PTHR42718">
    <property type="entry name" value="MAJOR FACILITATOR SUPERFAMILY MULTIDRUG TRANSPORTER MFSC"/>
    <property type="match status" value="1"/>
</dbReference>
<dbReference type="PROSITE" id="PS50850">
    <property type="entry name" value="MFS"/>
    <property type="match status" value="1"/>
</dbReference>
<keyword evidence="4 6" id="KW-1133">Transmembrane helix</keyword>
<dbReference type="SUPFAM" id="SSF103473">
    <property type="entry name" value="MFS general substrate transporter"/>
    <property type="match status" value="1"/>
</dbReference>
<feature type="transmembrane region" description="Helical" evidence="6">
    <location>
        <begin position="196"/>
        <end position="215"/>
    </location>
</feature>
<evidence type="ECO:0000256" key="6">
    <source>
        <dbReference type="SAM" id="Phobius"/>
    </source>
</evidence>
<feature type="transmembrane region" description="Helical" evidence="6">
    <location>
        <begin position="350"/>
        <end position="367"/>
    </location>
</feature>
<dbReference type="Gene3D" id="1.20.1250.20">
    <property type="entry name" value="MFS general substrate transporter like domains"/>
    <property type="match status" value="1"/>
</dbReference>
<comment type="caution">
    <text evidence="8">The sequence shown here is derived from an EMBL/GenBank/DDBJ whole genome shotgun (WGS) entry which is preliminary data.</text>
</comment>
<dbReference type="Proteomes" id="UP001253545">
    <property type="component" value="Unassembled WGS sequence"/>
</dbReference>
<keyword evidence="2" id="KW-0813">Transport</keyword>
<feature type="transmembrane region" description="Helical" evidence="6">
    <location>
        <begin position="259"/>
        <end position="284"/>
    </location>
</feature>
<protein>
    <submittedName>
        <fullName evidence="8">MFS transporter</fullName>
    </submittedName>
</protein>
<evidence type="ECO:0000256" key="1">
    <source>
        <dbReference type="ARBA" id="ARBA00004141"/>
    </source>
</evidence>
<keyword evidence="5 6" id="KW-0472">Membrane</keyword>
<dbReference type="Pfam" id="PF07690">
    <property type="entry name" value="MFS_1"/>
    <property type="match status" value="1"/>
</dbReference>
<dbReference type="InterPro" id="IPR011701">
    <property type="entry name" value="MFS"/>
</dbReference>
<evidence type="ECO:0000313" key="9">
    <source>
        <dbReference type="Proteomes" id="UP001253545"/>
    </source>
</evidence>
<feature type="transmembrane region" description="Helical" evidence="6">
    <location>
        <begin position="76"/>
        <end position="95"/>
    </location>
</feature>
<gene>
    <name evidence="8" type="ORF">RM552_13115</name>
</gene>
<sequence>MPKIPPITAALIAVCAGYLIAPMGMASVNVAIPALAADLNASAIKVAWLPTLYILSSVAFMLPCTKLADNFGRKRIYSIGLAVNIVAAFMSSIASNIDWILFWRFFQGVAGAMIFGTGIAIITSVTTPKKRGAALGIVASCVYIGLTLAPALGGILTQYFGWRSVFYFQIPFGVFLILFIKWQLKGEWKNDAHSNFDWNGSLLFATFATAFVYGVSVLPDASGIVFLLLAFSSLAAFVFHQSRHQHPLIRVQLFKESRVFSLSLSTSFLMYGSNFAILFLLSLYLQYIRELNPAQAGQVLLMQALAMAIIAPFAGRLSDRYEPRIVATIGCAIVAIGFIALNQINMSTSAFYIGGALLLIGIGFGLFSTPNNSAIMGAVDKHEVGAASASMNLSRTIGNLVGMSLVNLMMQYYIGDANFTPEQNPALMQTISLALMMSLSFVLVACVLSVLRGKK</sequence>
<feature type="transmembrane region" description="Helical" evidence="6">
    <location>
        <begin position="397"/>
        <end position="414"/>
    </location>
</feature>
<dbReference type="InterPro" id="IPR020846">
    <property type="entry name" value="MFS_dom"/>
</dbReference>
<evidence type="ECO:0000256" key="3">
    <source>
        <dbReference type="ARBA" id="ARBA00022692"/>
    </source>
</evidence>
<feature type="transmembrane region" description="Helical" evidence="6">
    <location>
        <begin position="46"/>
        <end position="64"/>
    </location>
</feature>
<dbReference type="EMBL" id="JAVRHX010000004">
    <property type="protein sequence ID" value="MDT0595793.1"/>
    <property type="molecule type" value="Genomic_DNA"/>
</dbReference>
<comment type="subcellular location">
    <subcellularLocation>
        <location evidence="1">Membrane</location>
        <topology evidence="1">Multi-pass membrane protein</topology>
    </subcellularLocation>
</comment>
<dbReference type="PANTHER" id="PTHR42718:SF9">
    <property type="entry name" value="MAJOR FACILITATOR SUPERFAMILY MULTIDRUG TRANSPORTER MFSC"/>
    <property type="match status" value="1"/>
</dbReference>
<feature type="transmembrane region" description="Helical" evidence="6">
    <location>
        <begin position="134"/>
        <end position="160"/>
    </location>
</feature>
<name>A0ABU2ZUS5_9ALTE</name>
<feature type="transmembrane region" description="Helical" evidence="6">
    <location>
        <begin position="296"/>
        <end position="313"/>
    </location>
</feature>
<evidence type="ECO:0000256" key="4">
    <source>
        <dbReference type="ARBA" id="ARBA00022989"/>
    </source>
</evidence>
<feature type="domain" description="Major facilitator superfamily (MFS) profile" evidence="7">
    <location>
        <begin position="10"/>
        <end position="455"/>
    </location>
</feature>
<evidence type="ECO:0000256" key="5">
    <source>
        <dbReference type="ARBA" id="ARBA00023136"/>
    </source>
</evidence>
<proteinExistence type="predicted"/>
<dbReference type="CDD" id="cd17321">
    <property type="entry name" value="MFS_MMR_MDR_like"/>
    <property type="match status" value="1"/>
</dbReference>
<reference evidence="8 9" key="1">
    <citation type="submission" date="2023-09" db="EMBL/GenBank/DDBJ databases">
        <authorList>
            <person name="Rey-Velasco X."/>
        </authorList>
    </citation>
    <scope>NUCLEOTIDE SEQUENCE [LARGE SCALE GENOMIC DNA]</scope>
    <source>
        <strain evidence="8 9">P117</strain>
    </source>
</reference>
<keyword evidence="9" id="KW-1185">Reference proteome</keyword>
<organism evidence="8 9">
    <name type="scientific">Glaciecola petra</name>
    <dbReference type="NCBI Taxonomy" id="3075602"/>
    <lineage>
        <taxon>Bacteria</taxon>
        <taxon>Pseudomonadati</taxon>
        <taxon>Pseudomonadota</taxon>
        <taxon>Gammaproteobacteria</taxon>
        <taxon>Alteromonadales</taxon>
        <taxon>Alteromonadaceae</taxon>
        <taxon>Glaciecola</taxon>
    </lineage>
</organism>
<dbReference type="RefSeq" id="WP_311369319.1">
    <property type="nucleotide sequence ID" value="NZ_JAVRHX010000004.1"/>
</dbReference>
<evidence type="ECO:0000256" key="2">
    <source>
        <dbReference type="ARBA" id="ARBA00022448"/>
    </source>
</evidence>
<dbReference type="Gene3D" id="1.20.1720.10">
    <property type="entry name" value="Multidrug resistance protein D"/>
    <property type="match status" value="1"/>
</dbReference>
<evidence type="ECO:0000259" key="7">
    <source>
        <dbReference type="PROSITE" id="PS50850"/>
    </source>
</evidence>
<keyword evidence="3 6" id="KW-0812">Transmembrane</keyword>
<feature type="transmembrane region" description="Helical" evidence="6">
    <location>
        <begin position="166"/>
        <end position="184"/>
    </location>
</feature>
<feature type="transmembrane region" description="Helical" evidence="6">
    <location>
        <begin position="426"/>
        <end position="451"/>
    </location>
</feature>
<feature type="transmembrane region" description="Helical" evidence="6">
    <location>
        <begin position="325"/>
        <end position="344"/>
    </location>
</feature>
<feature type="transmembrane region" description="Helical" evidence="6">
    <location>
        <begin position="221"/>
        <end position="239"/>
    </location>
</feature>
<evidence type="ECO:0000313" key="8">
    <source>
        <dbReference type="EMBL" id="MDT0595793.1"/>
    </source>
</evidence>
<accession>A0ABU2ZUS5</accession>
<feature type="transmembrane region" description="Helical" evidence="6">
    <location>
        <begin position="101"/>
        <end position="122"/>
    </location>
</feature>